<feature type="region of interest" description="Disordered" evidence="1">
    <location>
        <begin position="74"/>
        <end position="189"/>
    </location>
</feature>
<protein>
    <submittedName>
        <fullName evidence="3">Uncharacterized protein</fullName>
    </submittedName>
</protein>
<keyword evidence="2" id="KW-0812">Transmembrane</keyword>
<keyword evidence="2" id="KW-1133">Transmembrane helix</keyword>
<proteinExistence type="predicted"/>
<dbReference type="EMBL" id="JBHRXE010000043">
    <property type="protein sequence ID" value="MFC3570920.1"/>
    <property type="molecule type" value="Genomic_DNA"/>
</dbReference>
<reference evidence="4" key="1">
    <citation type="journal article" date="2019" name="Int. J. Syst. Evol. Microbiol.">
        <title>The Global Catalogue of Microorganisms (GCM) 10K type strain sequencing project: providing services to taxonomists for standard genome sequencing and annotation.</title>
        <authorList>
            <consortium name="The Broad Institute Genomics Platform"/>
            <consortium name="The Broad Institute Genome Sequencing Center for Infectious Disease"/>
            <person name="Wu L."/>
            <person name="Ma J."/>
        </authorList>
    </citation>
    <scope>NUCLEOTIDE SEQUENCE [LARGE SCALE GENOMIC DNA]</scope>
    <source>
        <strain evidence="4">VKM B-3226</strain>
    </source>
</reference>
<feature type="compositionally biased region" description="Low complexity" evidence="1">
    <location>
        <begin position="94"/>
        <end position="113"/>
    </location>
</feature>
<evidence type="ECO:0000256" key="2">
    <source>
        <dbReference type="SAM" id="Phobius"/>
    </source>
</evidence>
<evidence type="ECO:0000313" key="4">
    <source>
        <dbReference type="Proteomes" id="UP001595596"/>
    </source>
</evidence>
<accession>A0ABV7S1D6</accession>
<name>A0ABV7S1D6_9RHOB</name>
<keyword evidence="2" id="KW-0472">Membrane</keyword>
<keyword evidence="4" id="KW-1185">Reference proteome</keyword>
<feature type="compositionally biased region" description="Low complexity" evidence="1">
    <location>
        <begin position="120"/>
        <end position="157"/>
    </location>
</feature>
<evidence type="ECO:0000256" key="1">
    <source>
        <dbReference type="SAM" id="MobiDB-lite"/>
    </source>
</evidence>
<dbReference type="RefSeq" id="WP_379032228.1">
    <property type="nucleotide sequence ID" value="NZ_JBHRXE010000043.1"/>
</dbReference>
<gene>
    <name evidence="3" type="ORF">ACFOMP_15785</name>
</gene>
<dbReference type="Proteomes" id="UP001595596">
    <property type="component" value="Unassembled WGS sequence"/>
</dbReference>
<comment type="caution">
    <text evidence="3">The sequence shown here is derived from an EMBL/GenBank/DDBJ whole genome shotgun (WGS) entry which is preliminary data.</text>
</comment>
<evidence type="ECO:0000313" key="3">
    <source>
        <dbReference type="EMBL" id="MFC3570920.1"/>
    </source>
</evidence>
<organism evidence="3 4">
    <name type="scientific">Paracoccus simplex</name>
    <dbReference type="NCBI Taxonomy" id="2086346"/>
    <lineage>
        <taxon>Bacteria</taxon>
        <taxon>Pseudomonadati</taxon>
        <taxon>Pseudomonadota</taxon>
        <taxon>Alphaproteobacteria</taxon>
        <taxon>Rhodobacterales</taxon>
        <taxon>Paracoccaceae</taxon>
        <taxon>Paracoccus</taxon>
    </lineage>
</organism>
<feature type="transmembrane region" description="Helical" evidence="2">
    <location>
        <begin position="29"/>
        <end position="50"/>
    </location>
</feature>
<sequence length="189" mass="18505">MIDILLLAGVALCALSVLTAIVSVVRTRAPRGAAILLVLGLVLAFAGSWLDQRPFGVAALKESWQRLLRGEVSLGSDPVTAPAPTSAPTPAAEPTPAAATPEAPATPATEAPGAEPPDPADAIPSEATGTDAAGTEAGTEAGTAPVETEAGTEAPGPEAEKPIQGNADGASAEPAAPVAENPTGAQPSQ</sequence>